<dbReference type="GO" id="GO:0005524">
    <property type="term" value="F:ATP binding"/>
    <property type="evidence" value="ECO:0007669"/>
    <property type="project" value="UniProtKB-KW"/>
</dbReference>
<proteinExistence type="inferred from homology"/>
<dbReference type="EMBL" id="UZAI01017843">
    <property type="protein sequence ID" value="VDP30273.1"/>
    <property type="molecule type" value="Genomic_DNA"/>
</dbReference>
<dbReference type="Pfam" id="PF25430">
    <property type="entry name" value="DDX23"/>
    <property type="match status" value="1"/>
</dbReference>
<evidence type="ECO:0000256" key="3">
    <source>
        <dbReference type="ARBA" id="ARBA00022741"/>
    </source>
</evidence>
<comment type="similarity">
    <text evidence="7">Belongs to the DEAD box helicase family. DDX23/PRP28 subfamily.</text>
</comment>
<dbReference type="AlphaFoldDB" id="A0A183MSN1"/>
<keyword evidence="3" id="KW-0547">Nucleotide-binding</keyword>
<dbReference type="PROSITE" id="PS51192">
    <property type="entry name" value="HELICASE_ATP_BIND_1"/>
    <property type="match status" value="1"/>
</dbReference>
<feature type="compositionally biased region" description="Acidic residues" evidence="9">
    <location>
        <begin position="7"/>
        <end position="23"/>
    </location>
</feature>
<dbReference type="GO" id="GO:0016787">
    <property type="term" value="F:hydrolase activity"/>
    <property type="evidence" value="ECO:0007669"/>
    <property type="project" value="UniProtKB-KW"/>
</dbReference>
<name>A0A183MSN1_9TREM</name>
<dbReference type="SMART" id="SM00490">
    <property type="entry name" value="HELICc"/>
    <property type="match status" value="1"/>
</dbReference>
<dbReference type="PANTHER" id="PTHR47958">
    <property type="entry name" value="ATP-DEPENDENT RNA HELICASE DBP3"/>
    <property type="match status" value="1"/>
</dbReference>
<dbReference type="InterPro" id="IPR000246">
    <property type="entry name" value="Peptidase_T2"/>
</dbReference>
<evidence type="ECO:0000256" key="5">
    <source>
        <dbReference type="ARBA" id="ARBA00022806"/>
    </source>
</evidence>
<keyword evidence="11" id="KW-1185">Reference proteome</keyword>
<protein>
    <recommendedName>
        <fullName evidence="2">RNA helicase</fullName>
        <ecNumber evidence="2">3.6.4.13</ecNumber>
    </recommendedName>
</protein>
<keyword evidence="4" id="KW-0378">Hydrolase</keyword>
<evidence type="ECO:0000256" key="1">
    <source>
        <dbReference type="ARBA" id="ARBA00010872"/>
    </source>
</evidence>
<dbReference type="InterPro" id="IPR027417">
    <property type="entry name" value="P-loop_NTPase"/>
</dbReference>
<dbReference type="SMART" id="SM00487">
    <property type="entry name" value="DEXDc"/>
    <property type="match status" value="1"/>
</dbReference>
<dbReference type="SUPFAM" id="SSF52540">
    <property type="entry name" value="P-loop containing nucleoside triphosphate hydrolases"/>
    <property type="match status" value="1"/>
</dbReference>
<comment type="similarity">
    <text evidence="1">Belongs to the Ntn-hydrolase family.</text>
</comment>
<dbReference type="Pfam" id="PF01112">
    <property type="entry name" value="Asparaginase_2"/>
    <property type="match status" value="1"/>
</dbReference>
<dbReference type="PROSITE" id="PS51194">
    <property type="entry name" value="HELICASE_CTER"/>
    <property type="match status" value="1"/>
</dbReference>
<dbReference type="InterPro" id="IPR014001">
    <property type="entry name" value="Helicase_ATP-bd"/>
</dbReference>
<feature type="region of interest" description="Disordered" evidence="9">
    <location>
        <begin position="1"/>
        <end position="66"/>
    </location>
</feature>
<dbReference type="FunFam" id="3.40.50.300:FF:000520">
    <property type="entry name" value="probable ATP-dependent RNA helicase DDX23"/>
    <property type="match status" value="1"/>
</dbReference>
<dbReference type="Gene3D" id="3.40.50.300">
    <property type="entry name" value="P-loop containing nucleotide triphosphate hydrolases"/>
    <property type="match status" value="2"/>
</dbReference>
<evidence type="ECO:0000313" key="11">
    <source>
        <dbReference type="Proteomes" id="UP000277204"/>
    </source>
</evidence>
<evidence type="ECO:0000256" key="8">
    <source>
        <dbReference type="ARBA" id="ARBA00047984"/>
    </source>
</evidence>
<dbReference type="InterPro" id="IPR001650">
    <property type="entry name" value="Helicase_C-like"/>
</dbReference>
<dbReference type="CDD" id="cd04513">
    <property type="entry name" value="Glycosylasparaginase"/>
    <property type="match status" value="1"/>
</dbReference>
<evidence type="ECO:0000256" key="7">
    <source>
        <dbReference type="ARBA" id="ARBA00037954"/>
    </source>
</evidence>
<dbReference type="InterPro" id="IPR057479">
    <property type="entry name" value="PRP28/DDX23-like_helical"/>
</dbReference>
<keyword evidence="6" id="KW-0067">ATP-binding</keyword>
<dbReference type="Pfam" id="PF00271">
    <property type="entry name" value="Helicase_C"/>
    <property type="match status" value="1"/>
</dbReference>
<dbReference type="SUPFAM" id="SSF56235">
    <property type="entry name" value="N-terminal nucleophile aminohydrolases (Ntn hydrolases)"/>
    <property type="match status" value="1"/>
</dbReference>
<evidence type="ECO:0000256" key="9">
    <source>
        <dbReference type="SAM" id="MobiDB-lite"/>
    </source>
</evidence>
<reference evidence="10 11" key="1">
    <citation type="submission" date="2018-11" db="EMBL/GenBank/DDBJ databases">
        <authorList>
            <consortium name="Pathogen Informatics"/>
        </authorList>
    </citation>
    <scope>NUCLEOTIDE SEQUENCE [LARGE SCALE GENOMIC DNA]</scope>
    <source>
        <strain evidence="10 11">Zambia</strain>
    </source>
</reference>
<keyword evidence="5" id="KW-0347">Helicase</keyword>
<sequence length="1026" mass="115062">MDNGDINLEEGELDVDLSDEEGCNDLKKEEKLDKETEVKKHKKKEKKAKKEKKHKKKKKKHRHDNKEKWYSSLILLTFSSLNNGDVVQPPVNEAKVEDLGSPKKEIDDAPYVPKRVPISLEELILKRKAEEAELIKPKFISKEERIQQAIQRRQAEVQAQHLERKRRAEDFQERMRQHRNFRNTGKRAAQEEGSGDKVNISQEEQAIKERYLGQKRLTKRRPRRLNERKFVFDWDVADDTSQDYNPLYKEKHQIQFFGRGHIGGIDIKVMKKRLSGVAKREAKQKWDDRHWTEKALDQMTERDWRIFREDFNISTKGGNIPNPLRSWAEMNVADELKDVIKKDTEQGPYAIIMAPTRELAQQIEEETVKFGRPLGIKTVSLIGGLSREDQALKLRMGAEIVIGTPGRLNDVLENRYMVLNQCTYIVLDEADKMIDMGFEPEVNNILTYLPVTNEKPDNEDAEDDSKLLSNFATKHKYRQTVMFTATMPPAVERLARSYLRRPAMVYIGSAGKPTERVEQIVYMVSEQEKRRKLLEILAAGLDPPVIIFVNQKKGADVLAKGLEKLGYSAVVLHGGKGQEQREYALASLKSGQKEILVATDVAGRGIDIKDVSMVINYDMSKTIDEYVHRIGRTGRAGKSGIAISLLTKEDAPVFYDLKQLLIQSPVSTCPHELANHPDAQTKPVIIVFSCEHQSPIIIVNTWPFSNATDAGWNILSPSNSKICGSSIDAVVAACTNAEDDPDIESVGYGCSPDENGHTLLDAMVMDGKTMEAGAVASMPDIRQASQVARDVLLSTQHTLLVGPLAAEFAKSRGYKPTSLDTPKSHDLWLKWKNNNCQPNFRKSSNWIPDPKISCGPYRRNVSDVNVLESSDQRVNKLDINNHDTIGVIALDAYGSMAVGTSTSGSTYKIPGRVGDSPIPGAGGYVVNNIGGAVATGDGDLMMRYLLSFQVVDYLRQGIGPNEACKRALQSVRSPKKWYGALVALTSQGEHGSACVGFANFKYSVRASWIGNQTKIIAVPCIELNEL</sequence>
<dbReference type="EC" id="3.6.4.13" evidence="2"/>
<dbReference type="Gene3D" id="3.60.20.30">
    <property type="entry name" value="(Glycosyl)asparaginase"/>
    <property type="match status" value="1"/>
</dbReference>
<dbReference type="InterPro" id="IPR000629">
    <property type="entry name" value="RNA-helicase_DEAD-box_CS"/>
</dbReference>
<dbReference type="CDD" id="cd18787">
    <property type="entry name" value="SF2_C_DEAD"/>
    <property type="match status" value="1"/>
</dbReference>
<evidence type="ECO:0000313" key="10">
    <source>
        <dbReference type="EMBL" id="VDP30273.1"/>
    </source>
</evidence>
<dbReference type="InterPro" id="IPR011545">
    <property type="entry name" value="DEAD/DEAH_box_helicase_dom"/>
</dbReference>
<evidence type="ECO:0000256" key="4">
    <source>
        <dbReference type="ARBA" id="ARBA00022801"/>
    </source>
</evidence>
<dbReference type="InterPro" id="IPR029055">
    <property type="entry name" value="Ntn_hydrolases_N"/>
</dbReference>
<feature type="compositionally biased region" description="Basic and acidic residues" evidence="9">
    <location>
        <begin position="24"/>
        <end position="38"/>
    </location>
</feature>
<feature type="compositionally biased region" description="Basic residues" evidence="9">
    <location>
        <begin position="39"/>
        <end position="63"/>
    </location>
</feature>
<evidence type="ECO:0000256" key="6">
    <source>
        <dbReference type="ARBA" id="ARBA00022840"/>
    </source>
</evidence>
<dbReference type="GO" id="GO:0003724">
    <property type="term" value="F:RNA helicase activity"/>
    <property type="evidence" value="ECO:0007669"/>
    <property type="project" value="UniProtKB-EC"/>
</dbReference>
<gene>
    <name evidence="10" type="ORF">SMRZ_LOCUS19056</name>
</gene>
<dbReference type="STRING" id="48269.A0A183MSN1"/>
<dbReference type="Proteomes" id="UP000277204">
    <property type="component" value="Unassembled WGS sequence"/>
</dbReference>
<dbReference type="Pfam" id="PF00270">
    <property type="entry name" value="DEAD"/>
    <property type="match status" value="1"/>
</dbReference>
<dbReference type="GO" id="GO:0003676">
    <property type="term" value="F:nucleic acid binding"/>
    <property type="evidence" value="ECO:0007669"/>
    <property type="project" value="InterPro"/>
</dbReference>
<organism evidence="10 11">
    <name type="scientific">Schistosoma margrebowiei</name>
    <dbReference type="NCBI Taxonomy" id="48269"/>
    <lineage>
        <taxon>Eukaryota</taxon>
        <taxon>Metazoa</taxon>
        <taxon>Spiralia</taxon>
        <taxon>Lophotrochozoa</taxon>
        <taxon>Platyhelminthes</taxon>
        <taxon>Trematoda</taxon>
        <taxon>Digenea</taxon>
        <taxon>Strigeidida</taxon>
        <taxon>Schistosomatoidea</taxon>
        <taxon>Schistosomatidae</taxon>
        <taxon>Schistosoma</taxon>
    </lineage>
</organism>
<dbReference type="PROSITE" id="PS00039">
    <property type="entry name" value="DEAD_ATP_HELICASE"/>
    <property type="match status" value="1"/>
</dbReference>
<accession>A0A183MSN1</accession>
<comment type="catalytic activity">
    <reaction evidence="8">
        <text>ATP + H2O = ADP + phosphate + H(+)</text>
        <dbReference type="Rhea" id="RHEA:13065"/>
        <dbReference type="ChEBI" id="CHEBI:15377"/>
        <dbReference type="ChEBI" id="CHEBI:15378"/>
        <dbReference type="ChEBI" id="CHEBI:30616"/>
        <dbReference type="ChEBI" id="CHEBI:43474"/>
        <dbReference type="ChEBI" id="CHEBI:456216"/>
        <dbReference type="EC" id="3.6.4.13"/>
    </reaction>
</comment>
<evidence type="ECO:0000256" key="2">
    <source>
        <dbReference type="ARBA" id="ARBA00012552"/>
    </source>
</evidence>